<dbReference type="RefSeq" id="WP_317942606.1">
    <property type="nucleotide sequence ID" value="NZ_JAUBDI010000003.1"/>
</dbReference>
<name>A0ABU4G696_9BACL</name>
<dbReference type="Proteomes" id="UP001282284">
    <property type="component" value="Unassembled WGS sequence"/>
</dbReference>
<dbReference type="PANTHER" id="PTHR46394:SF1">
    <property type="entry name" value="PNPLA DOMAIN-CONTAINING PROTEIN"/>
    <property type="match status" value="1"/>
</dbReference>
<evidence type="ECO:0000259" key="3">
    <source>
        <dbReference type="PROSITE" id="PS51635"/>
    </source>
</evidence>
<dbReference type="Pfam" id="PF01734">
    <property type="entry name" value="Patatin"/>
    <property type="match status" value="1"/>
</dbReference>
<feature type="short sequence motif" description="GXGXXG" evidence="2">
    <location>
        <begin position="9"/>
        <end position="14"/>
    </location>
</feature>
<dbReference type="PROSITE" id="PS51635">
    <property type="entry name" value="PNPLA"/>
    <property type="match status" value="1"/>
</dbReference>
<dbReference type="InterPro" id="IPR016035">
    <property type="entry name" value="Acyl_Trfase/lysoPLipase"/>
</dbReference>
<evidence type="ECO:0000256" key="2">
    <source>
        <dbReference type="PROSITE-ProRule" id="PRU01161"/>
    </source>
</evidence>
<evidence type="ECO:0000313" key="5">
    <source>
        <dbReference type="Proteomes" id="UP001282284"/>
    </source>
</evidence>
<feature type="active site" description="Nucleophile" evidence="2">
    <location>
        <position position="38"/>
    </location>
</feature>
<evidence type="ECO:0000313" key="4">
    <source>
        <dbReference type="EMBL" id="MDW0112484.1"/>
    </source>
</evidence>
<dbReference type="InterPro" id="IPR002641">
    <property type="entry name" value="PNPLA_dom"/>
</dbReference>
<dbReference type="EMBL" id="JAUBDI010000003">
    <property type="protein sequence ID" value="MDW0112484.1"/>
    <property type="molecule type" value="Genomic_DNA"/>
</dbReference>
<keyword evidence="2" id="KW-0442">Lipid degradation</keyword>
<feature type="active site" description="Proton acceptor" evidence="2">
    <location>
        <position position="183"/>
    </location>
</feature>
<gene>
    <name evidence="4" type="ORF">QT711_04750</name>
</gene>
<proteinExistence type="predicted"/>
<feature type="short sequence motif" description="DGA/G" evidence="2">
    <location>
        <begin position="183"/>
        <end position="185"/>
    </location>
</feature>
<reference evidence="4 5" key="1">
    <citation type="submission" date="2023-06" db="EMBL/GenBank/DDBJ databases">
        <title>Sporosarcina sp. nov., isolated from Korean traditional fermented seafood 'Jeotgal'.</title>
        <authorList>
            <person name="Yang A.I."/>
            <person name="Shin N.-R."/>
        </authorList>
    </citation>
    <scope>NUCLEOTIDE SEQUENCE [LARGE SCALE GENOMIC DNA]</scope>
    <source>
        <strain evidence="4 5">KCTC13119</strain>
    </source>
</reference>
<keyword evidence="1 2" id="KW-0443">Lipid metabolism</keyword>
<sequence length="306" mass="35008">MYIDGVFAGGGLKGFALVGAYQALEVRGYRFRRVAGTSAGAIVASFIAAGYTAKEIEDMMQEEDLQNLLDPRKTLIPFPFMKWLFLYWRMGLYQGQALEDWFFEKLSLKGLYNFSDLPAGSLKLVASDLTNGKMIVLPDDLVHYGIEPGMFPIARALRMSCTIPFFFEPVRLKTPTGETIVVDGGVLSNFPMWIFDEADGFRKRPLIGMKLSHPKDKMPGRKIDNALNLFEGLFSTMKNAHDERYISRKHEKDIIFIPVEQYSATQFDLEDEKKEEMMEIGRLKTIQFLQTWPHAEENRTVLKKKF</sequence>
<dbReference type="InterPro" id="IPR052580">
    <property type="entry name" value="Lipid_Hydrolase"/>
</dbReference>
<protein>
    <submittedName>
        <fullName evidence="4">Patatin-like phospholipase family protein</fullName>
    </submittedName>
</protein>
<dbReference type="Gene3D" id="3.40.1090.10">
    <property type="entry name" value="Cytosolic phospholipase A2 catalytic domain"/>
    <property type="match status" value="2"/>
</dbReference>
<feature type="short sequence motif" description="GXSXG" evidence="2">
    <location>
        <begin position="36"/>
        <end position="40"/>
    </location>
</feature>
<feature type="domain" description="PNPLA" evidence="3">
    <location>
        <begin position="5"/>
        <end position="196"/>
    </location>
</feature>
<accession>A0ABU4G696</accession>
<dbReference type="SUPFAM" id="SSF52151">
    <property type="entry name" value="FabD/lysophospholipase-like"/>
    <property type="match status" value="1"/>
</dbReference>
<comment type="caution">
    <text evidence="4">The sequence shown here is derived from an EMBL/GenBank/DDBJ whole genome shotgun (WGS) entry which is preliminary data.</text>
</comment>
<dbReference type="PANTHER" id="PTHR46394">
    <property type="entry name" value="ANNEXIN"/>
    <property type="match status" value="1"/>
</dbReference>
<dbReference type="CDD" id="cd07207">
    <property type="entry name" value="Pat_ExoU_VipD_like"/>
    <property type="match status" value="1"/>
</dbReference>
<evidence type="ECO:0000256" key="1">
    <source>
        <dbReference type="ARBA" id="ARBA00023098"/>
    </source>
</evidence>
<keyword evidence="5" id="KW-1185">Reference proteome</keyword>
<keyword evidence="2" id="KW-0378">Hydrolase</keyword>
<organism evidence="4 5">
    <name type="scientific">Sporosarcina saromensis</name>
    <dbReference type="NCBI Taxonomy" id="359365"/>
    <lineage>
        <taxon>Bacteria</taxon>
        <taxon>Bacillati</taxon>
        <taxon>Bacillota</taxon>
        <taxon>Bacilli</taxon>
        <taxon>Bacillales</taxon>
        <taxon>Caryophanaceae</taxon>
        <taxon>Sporosarcina</taxon>
    </lineage>
</organism>